<evidence type="ECO:0000256" key="1">
    <source>
        <dbReference type="ARBA" id="ARBA00004474"/>
    </source>
</evidence>
<keyword evidence="4" id="KW-0067">ATP-binding</keyword>
<name>A0A8J2SUG0_9STRA</name>
<protein>
    <recommendedName>
        <fullName evidence="5">GHMP kinase N-terminal domain-containing protein</fullName>
    </recommendedName>
</protein>
<dbReference type="InterPro" id="IPR006204">
    <property type="entry name" value="GHMP_kinase_N_dom"/>
</dbReference>
<proteinExistence type="inferred from homology"/>
<comment type="caution">
    <text evidence="6">The sequence shown here is derived from an EMBL/GenBank/DDBJ whole genome shotgun (WGS) entry which is preliminary data.</text>
</comment>
<dbReference type="OrthoDB" id="188923at2759"/>
<dbReference type="GO" id="GO:0005524">
    <property type="term" value="F:ATP binding"/>
    <property type="evidence" value="ECO:0007669"/>
    <property type="project" value="UniProtKB-KW"/>
</dbReference>
<sequence length="405" mass="43370">MAAVLSQKAAAKAELRGKAAEMYAKEADALASNGENEAAARMYERAANAIQADASPTIDLFVPGRLCLFGEHSDWAGGFRRFNREIVPGKTLVLGTPQGLAARVKICDELVVTATNNAGEKIGPWRCAMDREELRLAAEGDSFFSYVAGVALVVLTNHRVRGVEIDQHTSTLPLKKGLSSSAAICVLTARAFSECYGLKLTTRGEMEYAYLGEVATGSCCGRMDQACAFGSRPTLLTHDGDHLEAEPIALPKTPLRLLVVDLGCDKDTPLMLKSLQRSFPHCEDDRGRCVHAWLGEENQRRVAEAVKAVRAGDAETLGALMTAAQKDFDRSAIPECPSQFAAPTLHAVLGDEKLAELCWGGKGIGCGGEGSAQLVCRSKEARDRAASYVRDELGMWCCCVDVGGS</sequence>
<reference evidence="6" key="1">
    <citation type="submission" date="2021-11" db="EMBL/GenBank/DDBJ databases">
        <authorList>
            <consortium name="Genoscope - CEA"/>
            <person name="William W."/>
        </authorList>
    </citation>
    <scope>NUCLEOTIDE SEQUENCE</scope>
</reference>
<dbReference type="SUPFAM" id="SSF55060">
    <property type="entry name" value="GHMP Kinase, C-terminal domain"/>
    <property type="match status" value="1"/>
</dbReference>
<feature type="domain" description="GHMP kinase N-terminal" evidence="5">
    <location>
        <begin position="146"/>
        <end position="230"/>
    </location>
</feature>
<accession>A0A8J2SUG0</accession>
<dbReference type="PANTHER" id="PTHR10457:SF7">
    <property type="entry name" value="GALACTOKINASE-RELATED"/>
    <property type="match status" value="1"/>
</dbReference>
<evidence type="ECO:0000256" key="4">
    <source>
        <dbReference type="ARBA" id="ARBA00022840"/>
    </source>
</evidence>
<dbReference type="GO" id="GO:0004335">
    <property type="term" value="F:galactokinase activity"/>
    <property type="evidence" value="ECO:0007669"/>
    <property type="project" value="TreeGrafter"/>
</dbReference>
<organism evidence="6 7">
    <name type="scientific">Pelagomonas calceolata</name>
    <dbReference type="NCBI Taxonomy" id="35677"/>
    <lineage>
        <taxon>Eukaryota</taxon>
        <taxon>Sar</taxon>
        <taxon>Stramenopiles</taxon>
        <taxon>Ochrophyta</taxon>
        <taxon>Pelagophyceae</taxon>
        <taxon>Pelagomonadales</taxon>
        <taxon>Pelagomonadaceae</taxon>
        <taxon>Pelagomonas</taxon>
    </lineage>
</organism>
<dbReference type="InterPro" id="IPR036554">
    <property type="entry name" value="GHMP_kinase_C_sf"/>
</dbReference>
<evidence type="ECO:0000313" key="6">
    <source>
        <dbReference type="EMBL" id="CAH0374971.1"/>
    </source>
</evidence>
<dbReference type="PRINTS" id="PR00959">
    <property type="entry name" value="MEVGALKINASE"/>
</dbReference>
<dbReference type="SUPFAM" id="SSF54211">
    <property type="entry name" value="Ribosomal protein S5 domain 2-like"/>
    <property type="match status" value="1"/>
</dbReference>
<dbReference type="Gene3D" id="3.30.70.890">
    <property type="entry name" value="GHMP kinase, C-terminal domain"/>
    <property type="match status" value="1"/>
</dbReference>
<keyword evidence="3" id="KW-0547">Nucleotide-binding</keyword>
<evidence type="ECO:0000256" key="3">
    <source>
        <dbReference type="ARBA" id="ARBA00022741"/>
    </source>
</evidence>
<dbReference type="Proteomes" id="UP000789595">
    <property type="component" value="Unassembled WGS sequence"/>
</dbReference>
<dbReference type="Gene3D" id="3.30.230.10">
    <property type="match status" value="1"/>
</dbReference>
<evidence type="ECO:0000313" key="7">
    <source>
        <dbReference type="Proteomes" id="UP000789595"/>
    </source>
</evidence>
<dbReference type="Pfam" id="PF00288">
    <property type="entry name" value="GHMP_kinases_N"/>
    <property type="match status" value="1"/>
</dbReference>
<keyword evidence="7" id="KW-1185">Reference proteome</keyword>
<comment type="similarity">
    <text evidence="2">Belongs to the GHMP kinase family. GalK subfamily.</text>
</comment>
<dbReference type="AlphaFoldDB" id="A0A8J2SUG0"/>
<dbReference type="InterPro" id="IPR020568">
    <property type="entry name" value="Ribosomal_Su5_D2-typ_SF"/>
</dbReference>
<comment type="subcellular location">
    <subcellularLocation>
        <location evidence="1">Plastid</location>
    </subcellularLocation>
</comment>
<dbReference type="PANTHER" id="PTHR10457">
    <property type="entry name" value="MEVALONATE KINASE/GALACTOKINASE"/>
    <property type="match status" value="1"/>
</dbReference>
<dbReference type="GO" id="GO:0009536">
    <property type="term" value="C:plastid"/>
    <property type="evidence" value="ECO:0007669"/>
    <property type="project" value="UniProtKB-SubCell"/>
</dbReference>
<dbReference type="EMBL" id="CAKKNE010000004">
    <property type="protein sequence ID" value="CAH0374971.1"/>
    <property type="molecule type" value="Genomic_DNA"/>
</dbReference>
<dbReference type="GO" id="GO:0006012">
    <property type="term" value="P:galactose metabolic process"/>
    <property type="evidence" value="ECO:0007669"/>
    <property type="project" value="TreeGrafter"/>
</dbReference>
<gene>
    <name evidence="6" type="ORF">PECAL_4P22850</name>
</gene>
<dbReference type="InterPro" id="IPR014721">
    <property type="entry name" value="Ribsml_uS5_D2-typ_fold_subgr"/>
</dbReference>
<evidence type="ECO:0000259" key="5">
    <source>
        <dbReference type="Pfam" id="PF00288"/>
    </source>
</evidence>
<dbReference type="GO" id="GO:0005829">
    <property type="term" value="C:cytosol"/>
    <property type="evidence" value="ECO:0007669"/>
    <property type="project" value="TreeGrafter"/>
</dbReference>
<evidence type="ECO:0000256" key="2">
    <source>
        <dbReference type="ARBA" id="ARBA00006566"/>
    </source>
</evidence>